<reference evidence="1 2" key="1">
    <citation type="journal article" date="2015" name="Nature">
        <title>rRNA introns, odd ribosomes, and small enigmatic genomes across a large radiation of phyla.</title>
        <authorList>
            <person name="Brown C.T."/>
            <person name="Hug L.A."/>
            <person name="Thomas B.C."/>
            <person name="Sharon I."/>
            <person name="Castelle C.J."/>
            <person name="Singh A."/>
            <person name="Wilkins M.J."/>
            <person name="Williams K.H."/>
            <person name="Banfield J.F."/>
        </authorList>
    </citation>
    <scope>NUCLEOTIDE SEQUENCE [LARGE SCALE GENOMIC DNA]</scope>
</reference>
<comment type="caution">
    <text evidence="1">The sequence shown here is derived from an EMBL/GenBank/DDBJ whole genome shotgun (WGS) entry which is preliminary data.</text>
</comment>
<evidence type="ECO:0000313" key="1">
    <source>
        <dbReference type="EMBL" id="KKU91630.1"/>
    </source>
</evidence>
<proteinExistence type="predicted"/>
<dbReference type="Proteomes" id="UP000034956">
    <property type="component" value="Unassembled WGS sequence"/>
</dbReference>
<gene>
    <name evidence="1" type="ORF">UY23_C0001G0236</name>
</gene>
<organism evidence="1 2">
    <name type="scientific">Candidatus Jorgensenbacteria bacterium GW2011_GWA1_48_11</name>
    <dbReference type="NCBI Taxonomy" id="1618660"/>
    <lineage>
        <taxon>Bacteria</taxon>
        <taxon>Candidatus Joergenseniibacteriota</taxon>
    </lineage>
</organism>
<protein>
    <submittedName>
        <fullName evidence="1">Uncharacterized protein</fullName>
    </submittedName>
</protein>
<name>A0A0G1XBF8_9BACT</name>
<sequence>MPQALMEAYKAIFGHEPEPRRKIADLAALVRAVAGGFVATDHGRDLGERCLFEVQAFEDFLPHEVYSYACRELNARLSRAA</sequence>
<evidence type="ECO:0000313" key="2">
    <source>
        <dbReference type="Proteomes" id="UP000034956"/>
    </source>
</evidence>
<accession>A0A0G1XBF8</accession>
<dbReference type="AlphaFoldDB" id="A0A0G1XBF8"/>
<dbReference type="EMBL" id="LCPF01000001">
    <property type="protein sequence ID" value="KKU91630.1"/>
    <property type="molecule type" value="Genomic_DNA"/>
</dbReference>